<dbReference type="GO" id="GO:0016787">
    <property type="term" value="F:hydrolase activity"/>
    <property type="evidence" value="ECO:0007669"/>
    <property type="project" value="UniProtKB-KW"/>
</dbReference>
<feature type="domain" description="Periplasmic binding protein" evidence="4">
    <location>
        <begin position="40"/>
        <end position="297"/>
    </location>
</feature>
<dbReference type="STRING" id="29343.CCDG5_2032"/>
<dbReference type="Gene3D" id="3.40.50.2300">
    <property type="match status" value="2"/>
</dbReference>
<dbReference type="InterPro" id="IPR028082">
    <property type="entry name" value="Peripla_BP_I"/>
</dbReference>
<gene>
    <name evidence="5" type="ORF">CCDG5_2032</name>
</gene>
<keyword evidence="6" id="KW-1185">Reference proteome</keyword>
<proteinExistence type="predicted"/>
<keyword evidence="3" id="KW-1133">Transmembrane helix</keyword>
<dbReference type="EMBL" id="LM995447">
    <property type="protein sequence ID" value="CDZ25124.1"/>
    <property type="molecule type" value="Genomic_DNA"/>
</dbReference>
<name>A0A078KVE5_9FIRM</name>
<keyword evidence="3" id="KW-0472">Membrane</keyword>
<keyword evidence="2" id="KW-0732">Signal</keyword>
<dbReference type="PANTHER" id="PTHR30036">
    <property type="entry name" value="D-XYLOSE-BINDING PERIPLASMIC PROTEIN"/>
    <property type="match status" value="1"/>
</dbReference>
<dbReference type="KEGG" id="ccel:CCDG5_2032"/>
<protein>
    <submittedName>
        <fullName evidence="5">D-xylose ABC transporter periplasmic substrate-binding protein</fullName>
        <ecNumber evidence="5">3.6.3.17</ecNumber>
    </submittedName>
</protein>
<feature type="transmembrane region" description="Helical" evidence="3">
    <location>
        <begin position="6"/>
        <end position="23"/>
    </location>
</feature>
<evidence type="ECO:0000256" key="3">
    <source>
        <dbReference type="SAM" id="Phobius"/>
    </source>
</evidence>
<keyword evidence="3" id="KW-0812">Transmembrane</keyword>
<dbReference type="EC" id="3.6.3.17" evidence="5"/>
<dbReference type="GO" id="GO:0030246">
    <property type="term" value="F:carbohydrate binding"/>
    <property type="evidence" value="ECO:0007669"/>
    <property type="project" value="TreeGrafter"/>
</dbReference>
<dbReference type="PANTHER" id="PTHR30036:SF1">
    <property type="entry name" value="D-XYLOSE-BINDING PERIPLASMIC PROTEIN"/>
    <property type="match status" value="1"/>
</dbReference>
<dbReference type="SUPFAM" id="SSF53822">
    <property type="entry name" value="Periplasmic binding protein-like I"/>
    <property type="match status" value="1"/>
</dbReference>
<accession>A0A078KVE5</accession>
<dbReference type="HOGENOM" id="CLU_037628_13_0_9"/>
<dbReference type="Proteomes" id="UP000032431">
    <property type="component" value="Chromosome I"/>
</dbReference>
<evidence type="ECO:0000256" key="2">
    <source>
        <dbReference type="ARBA" id="ARBA00022729"/>
    </source>
</evidence>
<dbReference type="GO" id="GO:0030288">
    <property type="term" value="C:outer membrane-bounded periplasmic space"/>
    <property type="evidence" value="ECO:0007669"/>
    <property type="project" value="TreeGrafter"/>
</dbReference>
<dbReference type="InterPro" id="IPR050555">
    <property type="entry name" value="Bact_Solute-Bind_Prot2"/>
</dbReference>
<sequence>MKKPCTVLIIFIMMFGVIIKTGCSDRKYISSRSSSQKITIGFSIDNLQQERWYIDKDTFVKEAEKLDADVIVNVAYNNADTQISQVKDMVAKGIDVLVIIPYDCRKAAVAVNYAKKNGVKVIAYDRLVLNADVDLYASFDNEKVGTLQANAMIKAVSKGNYVIINGPSTDYNTVMINKGIMDVLNKYIKAGQIKIVKQIVTKDWSADEASDSIAKLLKDDTHIDAIIAENDTLAAGAIDALAEYHLISSVPVVGMDADIAACQRVVEEQQLMTVYKPISKLATAAADVAVKLAKNEKITFSEKINDGKYDVPYLKIEPLAVDKENMYSTVIKDGFHTVEEVYMNVPKSQWPEDKNK</sequence>
<reference evidence="6" key="1">
    <citation type="submission" date="2014-07" db="EMBL/GenBank/DDBJ databases">
        <authorList>
            <person name="Wibberg D."/>
        </authorList>
    </citation>
    <scope>NUCLEOTIDE SEQUENCE [LARGE SCALE GENOMIC DNA]</scope>
    <source>
        <strain evidence="6">DG5</strain>
    </source>
</reference>
<dbReference type="PATRIC" id="fig|29343.3.peg.2157"/>
<organism evidence="5 6">
    <name type="scientific">[Clostridium] cellulosi</name>
    <dbReference type="NCBI Taxonomy" id="29343"/>
    <lineage>
        <taxon>Bacteria</taxon>
        <taxon>Bacillati</taxon>
        <taxon>Bacillota</taxon>
        <taxon>Clostridia</taxon>
        <taxon>Eubacteriales</taxon>
        <taxon>Oscillospiraceae</taxon>
        <taxon>Oscillospiraceae incertae sedis</taxon>
    </lineage>
</organism>
<keyword evidence="5" id="KW-0378">Hydrolase</keyword>
<evidence type="ECO:0000313" key="6">
    <source>
        <dbReference type="Proteomes" id="UP000032431"/>
    </source>
</evidence>
<evidence type="ECO:0000259" key="4">
    <source>
        <dbReference type="Pfam" id="PF13407"/>
    </source>
</evidence>
<evidence type="ECO:0000313" key="5">
    <source>
        <dbReference type="EMBL" id="CDZ25124.1"/>
    </source>
</evidence>
<dbReference type="AlphaFoldDB" id="A0A078KVE5"/>
<comment type="subcellular location">
    <subcellularLocation>
        <location evidence="1">Cell envelope</location>
    </subcellularLocation>
</comment>
<dbReference type="InterPro" id="IPR025997">
    <property type="entry name" value="SBP_2_dom"/>
</dbReference>
<dbReference type="Pfam" id="PF13407">
    <property type="entry name" value="Peripla_BP_4"/>
    <property type="match status" value="1"/>
</dbReference>
<evidence type="ECO:0000256" key="1">
    <source>
        <dbReference type="ARBA" id="ARBA00004196"/>
    </source>
</evidence>